<name>A0AAJ2YXC7_WEICO</name>
<sequence>MQPIFSEGYAIDRDVLGWPYLSDDEPWINEFISDGEGNLYLHLYLKNRDAIKADREILTIRRADWVSYMMNVNPQLVGVAFEIPGETVVFDREDLSQLHYEPNYNRKVPTSYFMPGDLDVVKKPEPGPQPKASWFANVAKADID</sequence>
<comment type="caution">
    <text evidence="1">The sequence shown here is derived from an EMBL/GenBank/DDBJ whole genome shotgun (WGS) entry which is preliminary data.</text>
</comment>
<dbReference type="RefSeq" id="WP_161690715.1">
    <property type="nucleotide sequence ID" value="NZ_JAAAMQ010000006.1"/>
</dbReference>
<dbReference type="EMBL" id="JAAAMQ010000006">
    <property type="protein sequence ID" value="NBA11422.1"/>
    <property type="molecule type" value="Genomic_DNA"/>
</dbReference>
<protein>
    <submittedName>
        <fullName evidence="1">Uncharacterized protein</fullName>
    </submittedName>
</protein>
<organism evidence="1 2">
    <name type="scientific">Weissella confusa</name>
    <name type="common">Lactobacillus confusus</name>
    <dbReference type="NCBI Taxonomy" id="1583"/>
    <lineage>
        <taxon>Bacteria</taxon>
        <taxon>Bacillati</taxon>
        <taxon>Bacillota</taxon>
        <taxon>Bacilli</taxon>
        <taxon>Lactobacillales</taxon>
        <taxon>Lactobacillaceae</taxon>
        <taxon>Weissella</taxon>
    </lineage>
</organism>
<reference evidence="1" key="1">
    <citation type="submission" date="2020-01" db="EMBL/GenBank/DDBJ databases">
        <title>First Reported Case and Whole Genome of Weissella confusa in an Equid.</title>
        <authorList>
            <person name="Little S.V."/>
            <person name="Lawhon S.D."/>
        </authorList>
    </citation>
    <scope>NUCLEOTIDE SEQUENCE</scope>
    <source>
        <strain evidence="1">718955</strain>
    </source>
</reference>
<evidence type="ECO:0000313" key="2">
    <source>
        <dbReference type="Proteomes" id="UP000719917"/>
    </source>
</evidence>
<accession>A0AAJ2YXC7</accession>
<evidence type="ECO:0000313" key="1">
    <source>
        <dbReference type="EMBL" id="NBA11422.1"/>
    </source>
</evidence>
<dbReference type="AlphaFoldDB" id="A0AAJ2YXC7"/>
<dbReference type="Proteomes" id="UP000719917">
    <property type="component" value="Unassembled WGS sequence"/>
</dbReference>
<gene>
    <name evidence="1" type="ORF">GTU77_04245</name>
</gene>
<proteinExistence type="predicted"/>